<dbReference type="AlphaFoldDB" id="A0AB74US70"/>
<sequence>MTDYSRQIERIKAAQSLDEIRAVANTNPVQAQGEGAILYSGKVGEVRSEVIAKELAHKTELSIINDTPRARLLGT</sequence>
<organism evidence="1">
    <name type="scientific">Rhodanobacter sp. FW102-FHT14D07</name>
    <dbReference type="NCBI Taxonomy" id="3351462"/>
    <lineage>
        <taxon>Bacteria</taxon>
        <taxon>Pseudomonadati</taxon>
        <taxon>Pseudomonadota</taxon>
        <taxon>Gammaproteobacteria</taxon>
        <taxon>Lysobacterales</taxon>
        <taxon>Rhodanobacteraceae</taxon>
        <taxon>Rhodanobacter</taxon>
    </lineage>
</organism>
<dbReference type="RefSeq" id="WP_395120787.1">
    <property type="nucleotide sequence ID" value="NZ_CP170721.1"/>
</dbReference>
<proteinExistence type="predicted"/>
<dbReference type="EMBL" id="CP170721">
    <property type="protein sequence ID" value="XIA18099.1"/>
    <property type="molecule type" value="Genomic_DNA"/>
</dbReference>
<name>A0AB74US70_9GAMM</name>
<protein>
    <submittedName>
        <fullName evidence="1">Uncharacterized protein</fullName>
    </submittedName>
</protein>
<evidence type="ECO:0000313" key="1">
    <source>
        <dbReference type="EMBL" id="XIA18099.1"/>
    </source>
</evidence>
<accession>A0AB74US70</accession>
<reference evidence="1" key="1">
    <citation type="submission" date="2024-10" db="EMBL/GenBank/DDBJ databases">
        <authorList>
            <person name="Lesea H.P."/>
            <person name="Kuehl J.V."/>
            <person name="Chandonia J.-M."/>
        </authorList>
    </citation>
    <scope>NUCLEOTIDE SEQUENCE</scope>
    <source>
        <strain evidence="1">FW102-FHT14D07</strain>
    </source>
</reference>
<gene>
    <name evidence="1" type="ORF">ACFYG5_16265</name>
</gene>